<keyword evidence="5 9" id="KW-0812">Transmembrane</keyword>
<evidence type="ECO:0000256" key="4">
    <source>
        <dbReference type="ARBA" id="ARBA00022475"/>
    </source>
</evidence>
<feature type="transmembrane region" description="Helical" evidence="9">
    <location>
        <begin position="354"/>
        <end position="371"/>
    </location>
</feature>
<feature type="transmembrane region" description="Helical" evidence="9">
    <location>
        <begin position="327"/>
        <end position="348"/>
    </location>
</feature>
<keyword evidence="4" id="KW-1003">Cell membrane</keyword>
<sequence>MSAIPAVTRPDLVRGIRRWDFVALIINITIGAGILGLPAKIYALVGAYSVVAYGASAAIVALIILCFAEVSSRFSGAGGPYLYAREAFGPLVGFEVGWLLWISRLASFAALCNLFVDYAAYFWPTVGSGLGRAVLMAGLIMALTLINLVGVRTASLVNNMFTVSKVLVLVLFTGVGLFFVDWQVFSFAVAPGYTNFSGAVLLLIFTFSGFDVAAIPAAEIQQPQRNVPFALFTAIATVAVLFLLVQVVCIGTLPNLAASERPLADATQQFMGPIGAALVAVAAILTALGTLNALMLTGPRLLFALAEQGQIPAVFGATHPRFRTPHVALLVSAALKLVLAISGTFIYALTLSTIIRLTYFALTCAALPVLRRRTPEEPAPFRVAGGGVVAVLCVGLCLWLLISSKGNEARDVALFAAVGLGLYFIWNRRKPVPANSTQGAE</sequence>
<dbReference type="Pfam" id="PF13520">
    <property type="entry name" value="AA_permease_2"/>
    <property type="match status" value="1"/>
</dbReference>
<proteinExistence type="inferred from homology"/>
<dbReference type="InterPro" id="IPR002293">
    <property type="entry name" value="AA/rel_permease1"/>
</dbReference>
<dbReference type="Proteomes" id="UP000298337">
    <property type="component" value="Unassembled WGS sequence"/>
</dbReference>
<evidence type="ECO:0000256" key="3">
    <source>
        <dbReference type="ARBA" id="ARBA00021069"/>
    </source>
</evidence>
<dbReference type="GO" id="GO:0022857">
    <property type="term" value="F:transmembrane transporter activity"/>
    <property type="evidence" value="ECO:0007669"/>
    <property type="project" value="InterPro"/>
</dbReference>
<protein>
    <recommendedName>
        <fullName evidence="3">Arginine/agmatine antiporter</fullName>
    </recommendedName>
</protein>
<feature type="transmembrane region" description="Helical" evidence="9">
    <location>
        <begin position="21"/>
        <end position="39"/>
    </location>
</feature>
<keyword evidence="6 9" id="KW-1133">Transmembrane helix</keyword>
<evidence type="ECO:0000256" key="8">
    <source>
        <dbReference type="ARBA" id="ARBA00045636"/>
    </source>
</evidence>
<dbReference type="Gene3D" id="1.20.1740.10">
    <property type="entry name" value="Amino acid/polyamine transporter I"/>
    <property type="match status" value="1"/>
</dbReference>
<dbReference type="GO" id="GO:0005886">
    <property type="term" value="C:plasma membrane"/>
    <property type="evidence" value="ECO:0007669"/>
    <property type="project" value="UniProtKB-SubCell"/>
</dbReference>
<feature type="transmembrane region" description="Helical" evidence="9">
    <location>
        <begin position="229"/>
        <end position="253"/>
    </location>
</feature>
<evidence type="ECO:0000313" key="11">
    <source>
        <dbReference type="Proteomes" id="UP000298337"/>
    </source>
</evidence>
<feature type="transmembrane region" description="Helical" evidence="9">
    <location>
        <begin position="166"/>
        <end position="190"/>
    </location>
</feature>
<dbReference type="PIRSF" id="PIRSF006060">
    <property type="entry name" value="AA_transporter"/>
    <property type="match status" value="1"/>
</dbReference>
<keyword evidence="11" id="KW-1185">Reference proteome</keyword>
<comment type="subcellular location">
    <subcellularLocation>
        <location evidence="1">Cell membrane</location>
        <topology evidence="1">Multi-pass membrane protein</topology>
    </subcellularLocation>
</comment>
<evidence type="ECO:0000256" key="5">
    <source>
        <dbReference type="ARBA" id="ARBA00022692"/>
    </source>
</evidence>
<dbReference type="AlphaFoldDB" id="A0A4Z0P822"/>
<organism evidence="10 11">
    <name type="scientific">Hymenobacter fodinae</name>
    <dbReference type="NCBI Taxonomy" id="2510796"/>
    <lineage>
        <taxon>Bacteria</taxon>
        <taxon>Pseudomonadati</taxon>
        <taxon>Bacteroidota</taxon>
        <taxon>Cytophagia</taxon>
        <taxon>Cytophagales</taxon>
        <taxon>Hymenobacteraceae</taxon>
        <taxon>Hymenobacter</taxon>
    </lineage>
</organism>
<evidence type="ECO:0000256" key="7">
    <source>
        <dbReference type="ARBA" id="ARBA00023136"/>
    </source>
</evidence>
<dbReference type="PANTHER" id="PTHR42770:SF18">
    <property type="entry name" value="ARGININE_AGMATINE ANTIPORTER"/>
    <property type="match status" value="1"/>
</dbReference>
<keyword evidence="7 9" id="KW-0472">Membrane</keyword>
<dbReference type="EMBL" id="SRLA01000002">
    <property type="protein sequence ID" value="TGE08095.1"/>
    <property type="molecule type" value="Genomic_DNA"/>
</dbReference>
<feature type="transmembrane region" description="Helical" evidence="9">
    <location>
        <begin position="133"/>
        <end position="154"/>
    </location>
</feature>
<evidence type="ECO:0000256" key="9">
    <source>
        <dbReference type="SAM" id="Phobius"/>
    </source>
</evidence>
<dbReference type="InterPro" id="IPR050367">
    <property type="entry name" value="APC_superfamily"/>
</dbReference>
<gene>
    <name evidence="10" type="ORF">EU556_10200</name>
</gene>
<feature type="transmembrane region" description="Helical" evidence="9">
    <location>
        <begin position="98"/>
        <end position="121"/>
    </location>
</feature>
<evidence type="ECO:0000313" key="10">
    <source>
        <dbReference type="EMBL" id="TGE08095.1"/>
    </source>
</evidence>
<comment type="caution">
    <text evidence="10">The sequence shown here is derived from an EMBL/GenBank/DDBJ whole genome shotgun (WGS) entry which is preliminary data.</text>
</comment>
<accession>A0A4Z0P822</accession>
<feature type="transmembrane region" description="Helical" evidence="9">
    <location>
        <begin position="45"/>
        <end position="68"/>
    </location>
</feature>
<evidence type="ECO:0000256" key="2">
    <source>
        <dbReference type="ARBA" id="ARBA00008220"/>
    </source>
</evidence>
<feature type="transmembrane region" description="Helical" evidence="9">
    <location>
        <begin position="196"/>
        <end position="217"/>
    </location>
</feature>
<feature type="transmembrane region" description="Helical" evidence="9">
    <location>
        <begin position="408"/>
        <end position="426"/>
    </location>
</feature>
<feature type="transmembrane region" description="Helical" evidence="9">
    <location>
        <begin position="273"/>
        <end position="294"/>
    </location>
</feature>
<comment type="similarity">
    <text evidence="2">Belongs to the amino acid-polyamine-organocation (APC) superfamily. Basic amino acid/polyamine antiporter (APA) (TC 2.A.3.2) family.</text>
</comment>
<dbReference type="OrthoDB" id="9806937at2"/>
<dbReference type="PANTHER" id="PTHR42770">
    <property type="entry name" value="AMINO ACID TRANSPORTER-RELATED"/>
    <property type="match status" value="1"/>
</dbReference>
<evidence type="ECO:0000256" key="1">
    <source>
        <dbReference type="ARBA" id="ARBA00004651"/>
    </source>
</evidence>
<reference evidence="10 11" key="1">
    <citation type="submission" date="2019-04" db="EMBL/GenBank/DDBJ databases">
        <authorList>
            <person name="Feng G."/>
            <person name="Zhang J."/>
            <person name="Zhu H."/>
        </authorList>
    </citation>
    <scope>NUCLEOTIDE SEQUENCE [LARGE SCALE GENOMIC DNA]</scope>
    <source>
        <strain evidence="10 11">92R-1</strain>
    </source>
</reference>
<dbReference type="RefSeq" id="WP_135433792.1">
    <property type="nucleotide sequence ID" value="NZ_SRLA01000002.1"/>
</dbReference>
<evidence type="ECO:0000256" key="6">
    <source>
        <dbReference type="ARBA" id="ARBA00022989"/>
    </source>
</evidence>
<comment type="function">
    <text evidence="8">Major component of the acid-resistance (AR) system allowing enteric pathogens to survive the acidic environment in the stomach. Exchanges extracellular arginine for its intracellular decarboxylation product agmatine (Agm) thereby expelling intracellular protons. Probably undergoes several conformational states in order to translocate the substrate across the membrane; keeps the substrate accessible to only 1 side of the membrane at a time by opening and closing 3 membrane-internal gates.</text>
</comment>
<feature type="transmembrane region" description="Helical" evidence="9">
    <location>
        <begin position="383"/>
        <end position="402"/>
    </location>
</feature>
<name>A0A4Z0P822_9BACT</name>